<accession>A0A6J5LSX7</accession>
<dbReference type="EMBL" id="LR796337">
    <property type="protein sequence ID" value="CAB4137568.1"/>
    <property type="molecule type" value="Genomic_DNA"/>
</dbReference>
<name>A0A6J5LSX7_9CAUD</name>
<organism evidence="1">
    <name type="scientific">uncultured Caudovirales phage</name>
    <dbReference type="NCBI Taxonomy" id="2100421"/>
    <lineage>
        <taxon>Viruses</taxon>
        <taxon>Duplodnaviria</taxon>
        <taxon>Heunggongvirae</taxon>
        <taxon>Uroviricota</taxon>
        <taxon>Caudoviricetes</taxon>
        <taxon>Peduoviridae</taxon>
        <taxon>Maltschvirus</taxon>
        <taxon>Maltschvirus maltsch</taxon>
    </lineage>
</organism>
<evidence type="ECO:0000313" key="1">
    <source>
        <dbReference type="EMBL" id="CAB4137568.1"/>
    </source>
</evidence>
<reference evidence="1" key="1">
    <citation type="submission" date="2020-04" db="EMBL/GenBank/DDBJ databases">
        <authorList>
            <person name="Chiriac C."/>
            <person name="Salcher M."/>
            <person name="Ghai R."/>
            <person name="Kavagutti S V."/>
        </authorList>
    </citation>
    <scope>NUCLEOTIDE SEQUENCE</scope>
</reference>
<gene>
    <name evidence="1" type="ORF">UFOVP318_42</name>
</gene>
<protein>
    <submittedName>
        <fullName evidence="1">Uncharacterized protein</fullName>
    </submittedName>
</protein>
<sequence>MRYIKFRTFSEASALNDRVTAECLRASVWTDGTNNYCNPDQDANGMWRVPILEGYEMFFTTGEIDRAWDDANPVPREVPTWRLRAVLALAGKEIDVQNAIVTIPEPNRTIAKRAWDYGSNTERGSQTVVFIKGVLGLTDEEVDNYFIEAQNLQA</sequence>
<proteinExistence type="predicted"/>